<sequence>MACGASVALRRTVVQIEGTGSKAVLKGCMCGEGVRCIAARLRAATLCFSVKANPLLGGLRPPPPPAALAA</sequence>
<proteinExistence type="predicted"/>
<gene>
    <name evidence="1" type="ORF">EVAR_48228_1</name>
</gene>
<evidence type="ECO:0000313" key="1">
    <source>
        <dbReference type="EMBL" id="GBP74179.1"/>
    </source>
</evidence>
<reference evidence="1 2" key="1">
    <citation type="journal article" date="2019" name="Commun. Biol.">
        <title>The bagworm genome reveals a unique fibroin gene that provides high tensile strength.</title>
        <authorList>
            <person name="Kono N."/>
            <person name="Nakamura H."/>
            <person name="Ohtoshi R."/>
            <person name="Tomita M."/>
            <person name="Numata K."/>
            <person name="Arakawa K."/>
        </authorList>
    </citation>
    <scope>NUCLEOTIDE SEQUENCE [LARGE SCALE GENOMIC DNA]</scope>
</reference>
<comment type="caution">
    <text evidence="1">The sequence shown here is derived from an EMBL/GenBank/DDBJ whole genome shotgun (WGS) entry which is preliminary data.</text>
</comment>
<keyword evidence="2" id="KW-1185">Reference proteome</keyword>
<name>A0A4C1YHQ6_EUMVA</name>
<protein>
    <submittedName>
        <fullName evidence="1">Uncharacterized protein</fullName>
    </submittedName>
</protein>
<evidence type="ECO:0000313" key="2">
    <source>
        <dbReference type="Proteomes" id="UP000299102"/>
    </source>
</evidence>
<organism evidence="1 2">
    <name type="scientific">Eumeta variegata</name>
    <name type="common">Bagworm moth</name>
    <name type="synonym">Eumeta japonica</name>
    <dbReference type="NCBI Taxonomy" id="151549"/>
    <lineage>
        <taxon>Eukaryota</taxon>
        <taxon>Metazoa</taxon>
        <taxon>Ecdysozoa</taxon>
        <taxon>Arthropoda</taxon>
        <taxon>Hexapoda</taxon>
        <taxon>Insecta</taxon>
        <taxon>Pterygota</taxon>
        <taxon>Neoptera</taxon>
        <taxon>Endopterygota</taxon>
        <taxon>Lepidoptera</taxon>
        <taxon>Glossata</taxon>
        <taxon>Ditrysia</taxon>
        <taxon>Tineoidea</taxon>
        <taxon>Psychidae</taxon>
        <taxon>Oiketicinae</taxon>
        <taxon>Eumeta</taxon>
    </lineage>
</organism>
<dbReference type="EMBL" id="BGZK01001198">
    <property type="protein sequence ID" value="GBP74179.1"/>
    <property type="molecule type" value="Genomic_DNA"/>
</dbReference>
<dbReference type="AlphaFoldDB" id="A0A4C1YHQ6"/>
<dbReference type="Proteomes" id="UP000299102">
    <property type="component" value="Unassembled WGS sequence"/>
</dbReference>
<accession>A0A4C1YHQ6</accession>